<reference evidence="1" key="2">
    <citation type="submission" date="2020-09" db="EMBL/GenBank/DDBJ databases">
        <authorList>
            <person name="Sun Q."/>
            <person name="Zhou Y."/>
        </authorList>
    </citation>
    <scope>NUCLEOTIDE SEQUENCE</scope>
    <source>
        <strain evidence="1">CGMCC 1.15085</strain>
    </source>
</reference>
<dbReference type="SUPFAM" id="SSF53335">
    <property type="entry name" value="S-adenosyl-L-methionine-dependent methyltransferases"/>
    <property type="match status" value="1"/>
</dbReference>
<gene>
    <name evidence="1" type="ORF">GCM10011492_32120</name>
</gene>
<keyword evidence="2" id="KW-1185">Reference proteome</keyword>
<dbReference type="AlphaFoldDB" id="A0A916TDW6"/>
<reference evidence="1" key="1">
    <citation type="journal article" date="2014" name="Int. J. Syst. Evol. Microbiol.">
        <title>Complete genome sequence of Corynebacterium casei LMG S-19264T (=DSM 44701T), isolated from a smear-ripened cheese.</title>
        <authorList>
            <consortium name="US DOE Joint Genome Institute (JGI-PGF)"/>
            <person name="Walter F."/>
            <person name="Albersmeier A."/>
            <person name="Kalinowski J."/>
            <person name="Ruckert C."/>
        </authorList>
    </citation>
    <scope>NUCLEOTIDE SEQUENCE</scope>
    <source>
        <strain evidence="1">CGMCC 1.15085</strain>
    </source>
</reference>
<evidence type="ECO:0000313" key="1">
    <source>
        <dbReference type="EMBL" id="GGB38920.1"/>
    </source>
</evidence>
<comment type="caution">
    <text evidence="1">The sequence shown here is derived from an EMBL/GenBank/DDBJ whole genome shotgun (WGS) entry which is preliminary data.</text>
</comment>
<organism evidence="1 2">
    <name type="scientific">Flexivirga endophytica</name>
    <dbReference type="NCBI Taxonomy" id="1849103"/>
    <lineage>
        <taxon>Bacteria</taxon>
        <taxon>Bacillati</taxon>
        <taxon>Actinomycetota</taxon>
        <taxon>Actinomycetes</taxon>
        <taxon>Micrococcales</taxon>
        <taxon>Dermacoccaceae</taxon>
        <taxon>Flexivirga</taxon>
    </lineage>
</organism>
<dbReference type="RefSeq" id="WP_188838056.1">
    <property type="nucleotide sequence ID" value="NZ_BMHI01000005.1"/>
</dbReference>
<dbReference type="InterPro" id="IPR029063">
    <property type="entry name" value="SAM-dependent_MTases_sf"/>
</dbReference>
<protein>
    <submittedName>
        <fullName evidence="1">Uncharacterized protein</fullName>
    </submittedName>
</protein>
<dbReference type="Proteomes" id="UP000636793">
    <property type="component" value="Unassembled WGS sequence"/>
</dbReference>
<name>A0A916TDW6_9MICO</name>
<evidence type="ECO:0000313" key="2">
    <source>
        <dbReference type="Proteomes" id="UP000636793"/>
    </source>
</evidence>
<dbReference type="EMBL" id="BMHI01000005">
    <property type="protein sequence ID" value="GGB38920.1"/>
    <property type="molecule type" value="Genomic_DNA"/>
</dbReference>
<accession>A0A916TDW6</accession>
<dbReference type="Gene3D" id="3.40.50.150">
    <property type="entry name" value="Vaccinia Virus protein VP39"/>
    <property type="match status" value="1"/>
</dbReference>
<proteinExistence type="predicted"/>
<sequence length="319" mass="33797">MSEHHDNPGAAPVPVGGEMAYGSDAPAPLGVLLDLLREPLRGASSVLLLGATAAALAEICPAATAFVRRTADAEQLASRGVRVLVGGLDRLPREERADLVIQLDPPGRVLTPDSPGCSHAQVVAMAAEHVAPGGRLVALVPGPLGPDRANSPYAPEPDADDAWWVGTEGYDERPPTLRELPRQPTHFVISSGGVPNVAASAAPAADPLVEVADAWLLGDADQAPPADAVWTLPAEGSADRPLHRPGRSEQRIAQLTEQVRKRDAELVGLRTLLDQQLRRVRALEHAIATEHGPLARRTLFVMTAPVSRIVEAARARRHR</sequence>